<name>A0A0M4RIY6_9FUSO</name>
<protein>
    <recommendedName>
        <fullName evidence="3">DUF2513 domain-containing protein</fullName>
    </recommendedName>
</protein>
<dbReference type="InterPro" id="IPR019650">
    <property type="entry name" value="DUF2513"/>
</dbReference>
<accession>A0A0M4RIY6</accession>
<evidence type="ECO:0008006" key="3">
    <source>
        <dbReference type="Google" id="ProtNLM"/>
    </source>
</evidence>
<dbReference type="Proteomes" id="UP000063147">
    <property type="component" value="Chromosome"/>
</dbReference>
<dbReference type="EMBL" id="CP012713">
    <property type="protein sequence ID" value="ALF16954.1"/>
    <property type="molecule type" value="Genomic_DNA"/>
</dbReference>
<dbReference type="AlphaFoldDB" id="A0A0M4RIY6"/>
<reference evidence="1 2" key="1">
    <citation type="submission" date="2015-09" db="EMBL/GenBank/DDBJ databases">
        <authorList>
            <person name="Jackson K.R."/>
            <person name="Lunt B.L."/>
            <person name="Fisher J.N.B."/>
            <person name="Gardner A.V."/>
            <person name="Bailey M.E."/>
            <person name="Deus L.M."/>
            <person name="Earl A.S."/>
            <person name="Gibby P.D."/>
            <person name="Hartmann K.A."/>
            <person name="Liu J.E."/>
            <person name="Manci A.M."/>
            <person name="Nielsen D.A."/>
            <person name="Solomon M.B."/>
            <person name="Breakwell D.P."/>
            <person name="Burnett S.H."/>
            <person name="Grose J.H."/>
        </authorList>
    </citation>
    <scope>NUCLEOTIDE SEQUENCE [LARGE SCALE GENOMIC DNA]</scope>
    <source>
        <strain evidence="1 2">KCOM 1279</strain>
    </source>
</reference>
<dbReference type="RefSeq" id="WP_060675659.1">
    <property type="nucleotide sequence ID" value="NZ_CP012713.1"/>
</dbReference>
<gene>
    <name evidence="1" type="ORF">RN98_01610</name>
</gene>
<dbReference type="Pfam" id="PF10711">
    <property type="entry name" value="DUF2513"/>
    <property type="match status" value="1"/>
</dbReference>
<dbReference type="PATRIC" id="fig|76859.3.peg.320"/>
<sequence>MKMDIDCIRDILLQAEETPFTVYRDSDDDNEDSGLPFIAKYDDKTLLYHIDIADELGLLKASICIGMSSVYDLSAQGHLFLADIREENVWNKTKEISKQVGASSLDTVKQIAVNVISSLVSGYFQK</sequence>
<evidence type="ECO:0000313" key="2">
    <source>
        <dbReference type="Proteomes" id="UP000063147"/>
    </source>
</evidence>
<organism evidence="1">
    <name type="scientific">Fusobacterium animalis</name>
    <dbReference type="NCBI Taxonomy" id="76859"/>
    <lineage>
        <taxon>Bacteria</taxon>
        <taxon>Fusobacteriati</taxon>
        <taxon>Fusobacteriota</taxon>
        <taxon>Fusobacteriia</taxon>
        <taxon>Fusobacteriales</taxon>
        <taxon>Fusobacteriaceae</taxon>
        <taxon>Fusobacterium</taxon>
    </lineage>
</organism>
<evidence type="ECO:0000313" key="1">
    <source>
        <dbReference type="EMBL" id="ALF16954.1"/>
    </source>
</evidence>
<proteinExistence type="predicted"/>